<dbReference type="Gene3D" id="3.90.380.10">
    <property type="entry name" value="Naphthalene 1,2-dioxygenase Alpha Subunit, Chain A, domain 1"/>
    <property type="match status" value="1"/>
</dbReference>
<evidence type="ECO:0000256" key="3">
    <source>
        <dbReference type="ARBA" id="ARBA00023002"/>
    </source>
</evidence>
<dbReference type="RefSeq" id="WP_007012420.1">
    <property type="nucleotide sequence ID" value="NZ_AGFM01000017.1"/>
</dbReference>
<evidence type="ECO:0000259" key="6">
    <source>
        <dbReference type="PROSITE" id="PS51296"/>
    </source>
</evidence>
<dbReference type="GO" id="GO:0016491">
    <property type="term" value="F:oxidoreductase activity"/>
    <property type="evidence" value="ECO:0007669"/>
    <property type="project" value="UniProtKB-KW"/>
</dbReference>
<gene>
    <name evidence="7" type="ORF">NSU_1505</name>
</gene>
<comment type="caution">
    <text evidence="7">The sequence shown here is derived from an EMBL/GenBank/DDBJ whole genome shotgun (WGS) entry which is preliminary data.</text>
</comment>
<protein>
    <recommendedName>
        <fullName evidence="6">Rieske domain-containing protein</fullName>
    </recommendedName>
</protein>
<dbReference type="PROSITE" id="PS51296">
    <property type="entry name" value="RIESKE"/>
    <property type="match status" value="1"/>
</dbReference>
<dbReference type="PATRIC" id="fig|1088721.3.peg.1486"/>
<dbReference type="PANTHER" id="PTHR21266">
    <property type="entry name" value="IRON-SULFUR DOMAIN CONTAINING PROTEIN"/>
    <property type="match status" value="1"/>
</dbReference>
<keyword evidence="1" id="KW-0001">2Fe-2S</keyword>
<evidence type="ECO:0000256" key="5">
    <source>
        <dbReference type="ARBA" id="ARBA00023014"/>
    </source>
</evidence>
<accession>G6EAV7</accession>
<keyword evidence="2" id="KW-0479">Metal-binding</keyword>
<dbReference type="GO" id="GO:0051537">
    <property type="term" value="F:2 iron, 2 sulfur cluster binding"/>
    <property type="evidence" value="ECO:0007669"/>
    <property type="project" value="UniProtKB-KW"/>
</dbReference>
<dbReference type="Gene3D" id="2.102.10.10">
    <property type="entry name" value="Rieske [2Fe-2S] iron-sulphur domain"/>
    <property type="match status" value="1"/>
</dbReference>
<dbReference type="InterPro" id="IPR044043">
    <property type="entry name" value="VanA_C_cat"/>
</dbReference>
<dbReference type="InterPro" id="IPR036922">
    <property type="entry name" value="Rieske_2Fe-2S_sf"/>
</dbReference>
<evidence type="ECO:0000256" key="4">
    <source>
        <dbReference type="ARBA" id="ARBA00023004"/>
    </source>
</evidence>
<keyword evidence="3" id="KW-0560">Oxidoreductase</keyword>
<keyword evidence="4" id="KW-0408">Iron</keyword>
<organism evidence="7 8">
    <name type="scientific">Novosphingobium pentaromativorans US6-1</name>
    <dbReference type="NCBI Taxonomy" id="1088721"/>
    <lineage>
        <taxon>Bacteria</taxon>
        <taxon>Pseudomonadati</taxon>
        <taxon>Pseudomonadota</taxon>
        <taxon>Alphaproteobacteria</taxon>
        <taxon>Sphingomonadales</taxon>
        <taxon>Sphingomonadaceae</taxon>
        <taxon>Novosphingobium</taxon>
    </lineage>
</organism>
<evidence type="ECO:0000256" key="2">
    <source>
        <dbReference type="ARBA" id="ARBA00022723"/>
    </source>
</evidence>
<dbReference type="InterPro" id="IPR017941">
    <property type="entry name" value="Rieske_2Fe-2S"/>
</dbReference>
<dbReference type="Pfam" id="PF19112">
    <property type="entry name" value="VanA_C"/>
    <property type="match status" value="1"/>
</dbReference>
<name>G6EAV7_9SPHN</name>
<dbReference type="Proteomes" id="UP000004030">
    <property type="component" value="Unassembled WGS sequence"/>
</dbReference>
<feature type="domain" description="Rieske" evidence="6">
    <location>
        <begin position="7"/>
        <end position="109"/>
    </location>
</feature>
<dbReference type="eggNOG" id="COG4638">
    <property type="taxonomic scope" value="Bacteria"/>
</dbReference>
<keyword evidence="8" id="KW-1185">Reference proteome</keyword>
<evidence type="ECO:0000313" key="8">
    <source>
        <dbReference type="Proteomes" id="UP000004030"/>
    </source>
</evidence>
<reference evidence="7 8" key="1">
    <citation type="journal article" date="2012" name="J. Bacteriol.">
        <title>Genome sequence of benzo(a)pyrene-degrading bacterium Novosphingobium pentaromativorans US6-1.</title>
        <authorList>
            <person name="Luo Y.R."/>
            <person name="Kang S.G."/>
            <person name="Kim S.J."/>
            <person name="Kim M.R."/>
            <person name="Li N."/>
            <person name="Lee J.H."/>
            <person name="Kwon K.K."/>
        </authorList>
    </citation>
    <scope>NUCLEOTIDE SEQUENCE [LARGE SCALE GENOMIC DNA]</scope>
    <source>
        <strain evidence="7 8">US6-1</strain>
    </source>
</reference>
<dbReference type="PANTHER" id="PTHR21266:SF60">
    <property type="entry name" value="3-KETOSTEROID-9-ALPHA-MONOOXYGENASE, OXYGENASE COMPONENT"/>
    <property type="match status" value="1"/>
</dbReference>
<dbReference type="AlphaFoldDB" id="G6EAV7"/>
<sequence length="352" mass="39346">MFLKNVWYVAGPSSDFGEDVVSRRICDRPVAFYRKSDGSIAALHDRCPHRFVPLSMGQREDDSLRCGYHGLRFGPDGVCDDKPAGDQENPAKICTQHFAVEERYGYAWIWMGEAENAKPAMIPDFSFITSGEFKCEAGYLKVQGHHELITDNLLDLSHVNYLHPQISGGSHWSEWDNRVEVDGNTVWSRLSRPNQKPGAFQKMLWGSDSERGDGRGDVRWDAPSVLYANTAITEVGADIETSGFHTPSAHFLTPETATSTHYFWVTGRNMAKDDEKVSAMMEKGVGEVFETQDGPMVEAEQEAMGNSTDFLAHKPLILKADAAGIRARRILRKLIRDEQETEGSTAVQEVVE</sequence>
<dbReference type="GO" id="GO:0046872">
    <property type="term" value="F:metal ion binding"/>
    <property type="evidence" value="ECO:0007669"/>
    <property type="project" value="UniProtKB-KW"/>
</dbReference>
<dbReference type="SUPFAM" id="SSF50022">
    <property type="entry name" value="ISP domain"/>
    <property type="match status" value="1"/>
</dbReference>
<proteinExistence type="predicted"/>
<dbReference type="Pfam" id="PF00355">
    <property type="entry name" value="Rieske"/>
    <property type="match status" value="1"/>
</dbReference>
<evidence type="ECO:0000313" key="7">
    <source>
        <dbReference type="EMBL" id="EHJ61744.1"/>
    </source>
</evidence>
<evidence type="ECO:0000256" key="1">
    <source>
        <dbReference type="ARBA" id="ARBA00022714"/>
    </source>
</evidence>
<keyword evidence="5" id="KW-0411">Iron-sulfur</keyword>
<dbReference type="OrthoDB" id="9800776at2"/>
<dbReference type="EMBL" id="AGFM01000017">
    <property type="protein sequence ID" value="EHJ61744.1"/>
    <property type="molecule type" value="Genomic_DNA"/>
</dbReference>
<dbReference type="InterPro" id="IPR050584">
    <property type="entry name" value="Cholesterol_7-desaturase"/>
</dbReference>
<dbReference type="SUPFAM" id="SSF55961">
    <property type="entry name" value="Bet v1-like"/>
    <property type="match status" value="1"/>
</dbReference>